<keyword evidence="2" id="KW-1185">Reference proteome</keyword>
<proteinExistence type="predicted"/>
<gene>
    <name evidence="1" type="ORF">EEDITHA_LOCUS18363</name>
</gene>
<protein>
    <recommendedName>
        <fullName evidence="3">HTH psq-type domain-containing protein</fullName>
    </recommendedName>
</protein>
<sequence length="116" mass="13786">MPRYLSKELRAARHYNVPRRTLRHYLQQNKEPVSTLGRKPILNISRRTAQNLNPIRAQKLNIAVVADYFAKLKKAFEDNDIMNKPERIFNIDEKSYRGELDITEPLRTWTYNSEKV</sequence>
<name>A0AAU9UXL5_EUPED</name>
<comment type="caution">
    <text evidence="1">The sequence shown here is derived from an EMBL/GenBank/DDBJ whole genome shotgun (WGS) entry which is preliminary data.</text>
</comment>
<dbReference type="Proteomes" id="UP001153954">
    <property type="component" value="Unassembled WGS sequence"/>
</dbReference>
<organism evidence="1 2">
    <name type="scientific">Euphydryas editha</name>
    <name type="common">Edith's checkerspot</name>
    <dbReference type="NCBI Taxonomy" id="104508"/>
    <lineage>
        <taxon>Eukaryota</taxon>
        <taxon>Metazoa</taxon>
        <taxon>Ecdysozoa</taxon>
        <taxon>Arthropoda</taxon>
        <taxon>Hexapoda</taxon>
        <taxon>Insecta</taxon>
        <taxon>Pterygota</taxon>
        <taxon>Neoptera</taxon>
        <taxon>Endopterygota</taxon>
        <taxon>Lepidoptera</taxon>
        <taxon>Glossata</taxon>
        <taxon>Ditrysia</taxon>
        <taxon>Papilionoidea</taxon>
        <taxon>Nymphalidae</taxon>
        <taxon>Nymphalinae</taxon>
        <taxon>Euphydryas</taxon>
    </lineage>
</organism>
<evidence type="ECO:0008006" key="3">
    <source>
        <dbReference type="Google" id="ProtNLM"/>
    </source>
</evidence>
<reference evidence="1" key="1">
    <citation type="submission" date="2022-03" db="EMBL/GenBank/DDBJ databases">
        <authorList>
            <person name="Tunstrom K."/>
        </authorList>
    </citation>
    <scope>NUCLEOTIDE SEQUENCE</scope>
</reference>
<dbReference type="AlphaFoldDB" id="A0AAU9UXL5"/>
<evidence type="ECO:0000313" key="2">
    <source>
        <dbReference type="Proteomes" id="UP001153954"/>
    </source>
</evidence>
<evidence type="ECO:0000313" key="1">
    <source>
        <dbReference type="EMBL" id="CAH2103913.1"/>
    </source>
</evidence>
<dbReference type="EMBL" id="CAKOGL010000026">
    <property type="protein sequence ID" value="CAH2103913.1"/>
    <property type="molecule type" value="Genomic_DNA"/>
</dbReference>
<accession>A0AAU9UXL5</accession>